<dbReference type="Gene3D" id="1.10.40.30">
    <property type="entry name" value="Fumarase/aspartase (C-terminal domain)"/>
    <property type="match status" value="1"/>
</dbReference>
<feature type="domain" description="Adenylosuccinate lyase C-terminal" evidence="2">
    <location>
        <begin position="9"/>
        <end position="87"/>
    </location>
</feature>
<dbReference type="Proteomes" id="UP001610818">
    <property type="component" value="Unassembled WGS sequence"/>
</dbReference>
<evidence type="ECO:0000313" key="4">
    <source>
        <dbReference type="Proteomes" id="UP001610818"/>
    </source>
</evidence>
<dbReference type="InterPro" id="IPR019468">
    <property type="entry name" value="AdenyloSucc_lyase_C"/>
</dbReference>
<evidence type="ECO:0000313" key="3">
    <source>
        <dbReference type="EMBL" id="MFH8544683.1"/>
    </source>
</evidence>
<gene>
    <name evidence="3" type="ORF">ACH4F9_06690</name>
</gene>
<dbReference type="SUPFAM" id="SSF48557">
    <property type="entry name" value="L-aspartase-like"/>
    <property type="match status" value="1"/>
</dbReference>
<comment type="caution">
    <text evidence="3">The sequence shown here is derived from an EMBL/GenBank/DDBJ whole genome shotgun (WGS) entry which is preliminary data.</text>
</comment>
<protein>
    <recommendedName>
        <fullName evidence="2">Adenylosuccinate lyase C-terminal domain-containing protein</fullName>
    </recommendedName>
</protein>
<sequence>MRANLDIDGGLVMAESHMITLAGPVGRERAHDLVHEAATRTRTTGTHLTRTLREVLTEHSLDTLLPGLRAGPENYLGQAHQITETTTRLWRTHTTPLPDPPTPLAHLASG</sequence>
<evidence type="ECO:0000259" key="2">
    <source>
        <dbReference type="SMART" id="SM00998"/>
    </source>
</evidence>
<evidence type="ECO:0000256" key="1">
    <source>
        <dbReference type="ARBA" id="ARBA00023239"/>
    </source>
</evidence>
<dbReference type="InterPro" id="IPR008948">
    <property type="entry name" value="L-Aspartase-like"/>
</dbReference>
<dbReference type="SMART" id="SM00998">
    <property type="entry name" value="ADSL_C"/>
    <property type="match status" value="1"/>
</dbReference>
<proteinExistence type="predicted"/>
<accession>A0ABW7QIZ8</accession>
<organism evidence="3 4">
    <name type="scientific">Streptomyces longisporoflavus</name>
    <dbReference type="NCBI Taxonomy" id="28044"/>
    <lineage>
        <taxon>Bacteria</taxon>
        <taxon>Bacillati</taxon>
        <taxon>Actinomycetota</taxon>
        <taxon>Actinomycetes</taxon>
        <taxon>Kitasatosporales</taxon>
        <taxon>Streptomycetaceae</taxon>
        <taxon>Streptomyces</taxon>
    </lineage>
</organism>
<dbReference type="EMBL" id="JBIRGQ010000001">
    <property type="protein sequence ID" value="MFH8544683.1"/>
    <property type="molecule type" value="Genomic_DNA"/>
</dbReference>
<keyword evidence="1" id="KW-0456">Lyase</keyword>
<name>A0ABW7QIZ8_9ACTN</name>
<dbReference type="RefSeq" id="WP_397708693.1">
    <property type="nucleotide sequence ID" value="NZ_JBIRGN010000001.1"/>
</dbReference>
<dbReference type="Pfam" id="PF10397">
    <property type="entry name" value="ADSL_C"/>
    <property type="match status" value="1"/>
</dbReference>
<reference evidence="3 4" key="1">
    <citation type="submission" date="2024-10" db="EMBL/GenBank/DDBJ databases">
        <title>The Natural Products Discovery Center: Release of the First 8490 Sequenced Strains for Exploring Actinobacteria Biosynthetic Diversity.</title>
        <authorList>
            <person name="Kalkreuter E."/>
            <person name="Kautsar S.A."/>
            <person name="Yang D."/>
            <person name="Bader C.D."/>
            <person name="Teijaro C.N."/>
            <person name="Fluegel L."/>
            <person name="Davis C.M."/>
            <person name="Simpson J.R."/>
            <person name="Lauterbach L."/>
            <person name="Steele A.D."/>
            <person name="Gui C."/>
            <person name="Meng S."/>
            <person name="Li G."/>
            <person name="Viehrig K."/>
            <person name="Ye F."/>
            <person name="Su P."/>
            <person name="Kiefer A.F."/>
            <person name="Nichols A."/>
            <person name="Cepeda A.J."/>
            <person name="Yan W."/>
            <person name="Fan B."/>
            <person name="Jiang Y."/>
            <person name="Adhikari A."/>
            <person name="Zheng C.-J."/>
            <person name="Schuster L."/>
            <person name="Cowan T.M."/>
            <person name="Smanski M.J."/>
            <person name="Chevrette M.G."/>
            <person name="De Carvalho L.P.S."/>
            <person name="Shen B."/>
        </authorList>
    </citation>
    <scope>NUCLEOTIDE SEQUENCE [LARGE SCALE GENOMIC DNA]</scope>
    <source>
        <strain evidence="3 4">NPDC017990</strain>
    </source>
</reference>
<keyword evidence="4" id="KW-1185">Reference proteome</keyword>